<dbReference type="PANTHER" id="PTHR47320:SF1">
    <property type="entry name" value="BIFUNCTIONAL URIDYLYLTRANSFERASE_URIDYLYL-REMOVING ENZYME"/>
    <property type="match status" value="1"/>
</dbReference>
<keyword evidence="2 6" id="KW-0548">Nucleotidyltransferase</keyword>
<dbReference type="EMBL" id="BNCK01000006">
    <property type="protein sequence ID" value="GHF98461.1"/>
    <property type="molecule type" value="Genomic_DNA"/>
</dbReference>
<feature type="region of interest" description="Uridylyltransferase" evidence="6">
    <location>
        <begin position="1"/>
        <end position="330"/>
    </location>
</feature>
<dbReference type="SUPFAM" id="SSF81593">
    <property type="entry name" value="Nucleotidyltransferase substrate binding subunit/domain"/>
    <property type="match status" value="1"/>
</dbReference>
<organism evidence="8 9">
    <name type="scientific">Thalassotalea marina</name>
    <dbReference type="NCBI Taxonomy" id="1673741"/>
    <lineage>
        <taxon>Bacteria</taxon>
        <taxon>Pseudomonadati</taxon>
        <taxon>Pseudomonadota</taxon>
        <taxon>Gammaproteobacteria</taxon>
        <taxon>Alteromonadales</taxon>
        <taxon>Colwelliaceae</taxon>
        <taxon>Thalassotalea</taxon>
    </lineage>
</organism>
<evidence type="ECO:0000256" key="3">
    <source>
        <dbReference type="ARBA" id="ARBA00022801"/>
    </source>
</evidence>
<comment type="cofactor">
    <cofactor evidence="6">
        <name>Mg(2+)</name>
        <dbReference type="ChEBI" id="CHEBI:18420"/>
    </cofactor>
</comment>
<evidence type="ECO:0000313" key="8">
    <source>
        <dbReference type="EMBL" id="GHF98461.1"/>
    </source>
</evidence>
<evidence type="ECO:0000313" key="9">
    <source>
        <dbReference type="Proteomes" id="UP000623842"/>
    </source>
</evidence>
<comment type="activity regulation">
    <text evidence="6">Uridylyltransferase (UTase) activity is inhibited by glutamine, while glutamine activates uridylyl-removing (UR) activity.</text>
</comment>
<dbReference type="InterPro" id="IPR045865">
    <property type="entry name" value="ACT-like_dom_sf"/>
</dbReference>
<reference evidence="8" key="2">
    <citation type="submission" date="2020-09" db="EMBL/GenBank/DDBJ databases">
        <authorList>
            <person name="Sun Q."/>
            <person name="Kim S."/>
        </authorList>
    </citation>
    <scope>NUCLEOTIDE SEQUENCE</scope>
    <source>
        <strain evidence="8">KCTC 42731</strain>
    </source>
</reference>
<comment type="catalytic activity">
    <reaction evidence="6">
        <text>[protein-PII]-L-tyrosine + UTP = [protein-PII]-uridylyl-L-tyrosine + diphosphate</text>
        <dbReference type="Rhea" id="RHEA:13673"/>
        <dbReference type="Rhea" id="RHEA-COMP:12147"/>
        <dbReference type="Rhea" id="RHEA-COMP:12148"/>
        <dbReference type="ChEBI" id="CHEBI:33019"/>
        <dbReference type="ChEBI" id="CHEBI:46398"/>
        <dbReference type="ChEBI" id="CHEBI:46858"/>
        <dbReference type="ChEBI" id="CHEBI:90602"/>
        <dbReference type="EC" id="2.7.7.59"/>
    </reaction>
</comment>
<comment type="caution">
    <text evidence="6">Lacks conserved residue(s) required for the propagation of feature annotation.</text>
</comment>
<dbReference type="RefSeq" id="WP_189771951.1">
    <property type="nucleotide sequence ID" value="NZ_BNCK01000006.1"/>
</dbReference>
<dbReference type="Gene3D" id="1.10.3090.10">
    <property type="entry name" value="cca-adding enzyme, domain 2"/>
    <property type="match status" value="1"/>
</dbReference>
<dbReference type="Proteomes" id="UP000623842">
    <property type="component" value="Unassembled WGS sequence"/>
</dbReference>
<keyword evidence="4 6" id="KW-0460">Magnesium</keyword>
<dbReference type="GO" id="GO:0008773">
    <property type="term" value="F:[protein-PII] uridylyltransferase activity"/>
    <property type="evidence" value="ECO:0007669"/>
    <property type="project" value="UniProtKB-UniRule"/>
</dbReference>
<protein>
    <recommendedName>
        <fullName evidence="6">Bifunctional uridylyltransferase/uridylyl-removing enzyme</fullName>
        <shortName evidence="6">UTase/UR</shortName>
    </recommendedName>
    <alternativeName>
        <fullName evidence="6">Bifunctional [protein-PII] modification enzyme</fullName>
    </alternativeName>
    <alternativeName>
        <fullName evidence="6">Bifunctional nitrogen sensor protein</fullName>
    </alternativeName>
    <domain>
        <recommendedName>
            <fullName evidence="6">[Protein-PII] uridylyltransferase</fullName>
            <shortName evidence="6">PII uridylyltransferase</shortName>
            <shortName evidence="6">UTase</shortName>
            <ecNumber evidence="6">2.7.7.59</ecNumber>
        </recommendedName>
    </domain>
    <domain>
        <recommendedName>
            <fullName evidence="6">[Protein-PII]-UMP uridylyl-removing enzyme</fullName>
            <shortName evidence="6">UR</shortName>
            <ecNumber evidence="6">3.1.4.-</ecNumber>
        </recommendedName>
    </domain>
</protein>
<dbReference type="InterPro" id="IPR013546">
    <property type="entry name" value="PII_UdlTrfase/GS_AdlTrfase"/>
</dbReference>
<dbReference type="EC" id="3.1.4.-" evidence="6"/>
<keyword evidence="5 6" id="KW-0511">Multifunctional enzyme</keyword>
<dbReference type="InterPro" id="IPR002912">
    <property type="entry name" value="ACT_dom"/>
</dbReference>
<dbReference type="AlphaFoldDB" id="A0A919BM42"/>
<comment type="similarity">
    <text evidence="6">Belongs to the GlnD family.</text>
</comment>
<keyword evidence="1 6" id="KW-0808">Transferase</keyword>
<evidence type="ECO:0000259" key="7">
    <source>
        <dbReference type="PROSITE" id="PS51671"/>
    </source>
</evidence>
<comment type="caution">
    <text evidence="8">The sequence shown here is derived from an EMBL/GenBank/DDBJ whole genome shotgun (WGS) entry which is preliminary data.</text>
</comment>
<dbReference type="PANTHER" id="PTHR47320">
    <property type="entry name" value="BIFUNCTIONAL URIDYLYLTRANSFERASE/URIDYLYL-REMOVING ENZYME"/>
    <property type="match status" value="1"/>
</dbReference>
<evidence type="ECO:0000256" key="6">
    <source>
        <dbReference type="HAMAP-Rule" id="MF_00277"/>
    </source>
</evidence>
<dbReference type="InterPro" id="IPR010043">
    <property type="entry name" value="UTase/UR"/>
</dbReference>
<keyword evidence="3 6" id="KW-0378">Hydrolase</keyword>
<dbReference type="SUPFAM" id="SSF55021">
    <property type="entry name" value="ACT-like"/>
    <property type="match status" value="1"/>
</dbReference>
<dbReference type="PROSITE" id="PS51671">
    <property type="entry name" value="ACT"/>
    <property type="match status" value="2"/>
</dbReference>
<dbReference type="NCBIfam" id="TIGR01693">
    <property type="entry name" value="UTase_glnD"/>
    <property type="match status" value="1"/>
</dbReference>
<gene>
    <name evidence="6 8" type="primary">glnD</name>
    <name evidence="8" type="ORF">GCM10017161_28710</name>
</gene>
<keyword evidence="9" id="KW-1185">Reference proteome</keyword>
<reference evidence="8" key="1">
    <citation type="journal article" date="2014" name="Int. J. Syst. Evol. Microbiol.">
        <title>Complete genome sequence of Corynebacterium casei LMG S-19264T (=DSM 44701T), isolated from a smear-ripened cheese.</title>
        <authorList>
            <consortium name="US DOE Joint Genome Institute (JGI-PGF)"/>
            <person name="Walter F."/>
            <person name="Albersmeier A."/>
            <person name="Kalinowski J."/>
            <person name="Ruckert C."/>
        </authorList>
    </citation>
    <scope>NUCLEOTIDE SEQUENCE</scope>
    <source>
        <strain evidence="8">KCTC 42731</strain>
    </source>
</reference>
<feature type="domain" description="ACT" evidence="7">
    <location>
        <begin position="687"/>
        <end position="766"/>
    </location>
</feature>
<dbReference type="CDD" id="cd05401">
    <property type="entry name" value="NT_GlnE_GlnD_like"/>
    <property type="match status" value="1"/>
</dbReference>
<dbReference type="InterPro" id="IPR002934">
    <property type="entry name" value="Polymerase_NTP_transf_dom"/>
</dbReference>
<dbReference type="PIRSF" id="PIRSF006288">
    <property type="entry name" value="PII_uridyltransf"/>
    <property type="match status" value="1"/>
</dbReference>
<accession>A0A919BM42</accession>
<dbReference type="GO" id="GO:0008081">
    <property type="term" value="F:phosphoric diester hydrolase activity"/>
    <property type="evidence" value="ECO:0007669"/>
    <property type="project" value="UniProtKB-UniRule"/>
</dbReference>
<evidence type="ECO:0000256" key="2">
    <source>
        <dbReference type="ARBA" id="ARBA00022695"/>
    </source>
</evidence>
<dbReference type="HAMAP" id="MF_00277">
    <property type="entry name" value="PII_uridylyl_transf"/>
    <property type="match status" value="1"/>
</dbReference>
<dbReference type="SUPFAM" id="SSF81301">
    <property type="entry name" value="Nucleotidyltransferase"/>
    <property type="match status" value="1"/>
</dbReference>
<comment type="domain">
    <text evidence="6">Has four distinct domains: an N-terminal nucleotidyltransferase (NT) domain responsible for UTase activity, a central HD domain that encodes UR activity, and two C-terminal ACT domains that seem to have a role in glutamine sensing.</text>
</comment>
<dbReference type="Pfam" id="PF01909">
    <property type="entry name" value="NTP_transf_2"/>
    <property type="match status" value="1"/>
</dbReference>
<name>A0A919BM42_9GAMM</name>
<dbReference type="EC" id="2.7.7.59" evidence="6"/>
<comment type="function">
    <text evidence="6">Modifies, by uridylylation and deuridylylation, the PII regulatory proteins (GlnB and homologs), in response to the nitrogen status of the cell that GlnD senses through the glutamine level. Under low glutamine levels, catalyzes the conversion of the PII proteins and UTP to PII-UMP and PPi, while under higher glutamine levels, GlnD hydrolyzes PII-UMP to PII and UMP (deuridylylation). Thus, controls uridylylation state and activity of the PII proteins, and plays an important role in the regulation of nitrogen metabolism.</text>
</comment>
<evidence type="ECO:0000256" key="1">
    <source>
        <dbReference type="ARBA" id="ARBA00022679"/>
    </source>
</evidence>
<dbReference type="Gene3D" id="1.20.120.330">
    <property type="entry name" value="Nucleotidyltransferases domain 2"/>
    <property type="match status" value="1"/>
</dbReference>
<proteinExistence type="inferred from homology"/>
<sequence length="862" mass="99539">MDITKRFNFDDPKSIKEGLAHFAQQQNESFFESKIELLQNQRAALFDELLIALWCEFDLHIFDNLSLNAVGGYGRHTLHPYSDIDICILFDSALSDIQEQQLSGFLTKLWDFGVDIGHAVRSEAQNVKAAKSDITVATNLLDIRTLAGNRAHAKNVLTGLYSDDIISDEDFYTQKAKEQQERHVKAKNTALFLEPNIKNNPGGLRDVQTIIWIARKYLHVADAQSLKKLGFFKNDEFFELIEAYHFVCRLRWALHSVAKRPLEVLLFDYQADVAKFMKFGHGDNAQLAVEKMMRQLFRAMTRIRELNQMMVGMIKQQLNMNVQNGNEGFDIDEHFFVAQGMIQAKYDEVFFNKVNVIRLFRLIAEYQEIHDIAPETLRLLRQTRRSLLGELQDYQECRQEFLAIIKHQNGLQRAFSLMHRYGILASYFPEWKAIEGQMQFDMHNAYTVDEHAFKLIQHLESFSQIKERKNLIRSIYKQSSLKHILVIAGLCHDLSGKQTHENNELSALYAKEFALLHDLKRTEVELIHWLVENQFLLISTLQTLDIHDPEVIKSVAKSIRTESRLNALYCFTVADLQATNDHTWNDWQESLLNKLYLALRAALKNGIENVFHQRTLIRENKQEALVQLSDLNYCAEQVQQLWSVIPSSFFVSNQLNEIIEFSQQLLNKNDTQNVVSLSDNTNLECTDLLVYANDRSMLFVDLFNSLASLKVKVKEAQLYKTKNGKVLEVIKILDHNDEPIVDPYRSEKIVDRINQVLNGDYRLDKPMKPRFVNNFDNSPEVEFLNSVNSKRALLRVNALDTPSVIEKICDVFKRNQFTVHSAKISSLGESSENVFSISTKESATLTVEQKETLIKELVDNIA</sequence>
<evidence type="ECO:0000256" key="5">
    <source>
        <dbReference type="ARBA" id="ARBA00023268"/>
    </source>
</evidence>
<dbReference type="InterPro" id="IPR043519">
    <property type="entry name" value="NT_sf"/>
</dbReference>
<evidence type="ECO:0000256" key="4">
    <source>
        <dbReference type="ARBA" id="ARBA00022842"/>
    </source>
</evidence>
<dbReference type="SUPFAM" id="SSF81891">
    <property type="entry name" value="Poly A polymerase C-terminal region-like"/>
    <property type="match status" value="1"/>
</dbReference>
<feature type="domain" description="ACT" evidence="7">
    <location>
        <begin position="793"/>
        <end position="862"/>
    </location>
</feature>
<dbReference type="GO" id="GO:0006808">
    <property type="term" value="P:regulation of nitrogen utilization"/>
    <property type="evidence" value="ECO:0007669"/>
    <property type="project" value="UniProtKB-UniRule"/>
</dbReference>
<comment type="catalytic activity">
    <reaction evidence="6">
        <text>[protein-PII]-uridylyl-L-tyrosine + H2O = [protein-PII]-L-tyrosine + UMP + H(+)</text>
        <dbReference type="Rhea" id="RHEA:48600"/>
        <dbReference type="Rhea" id="RHEA-COMP:12147"/>
        <dbReference type="Rhea" id="RHEA-COMP:12148"/>
        <dbReference type="ChEBI" id="CHEBI:15377"/>
        <dbReference type="ChEBI" id="CHEBI:15378"/>
        <dbReference type="ChEBI" id="CHEBI:46858"/>
        <dbReference type="ChEBI" id="CHEBI:57865"/>
        <dbReference type="ChEBI" id="CHEBI:90602"/>
    </reaction>
</comment>
<dbReference type="Pfam" id="PF08335">
    <property type="entry name" value="GlnD_UR_UTase"/>
    <property type="match status" value="1"/>
</dbReference>